<name>A0A6N7WHB5_9FIRM</name>
<evidence type="ECO:0000259" key="2">
    <source>
        <dbReference type="PROSITE" id="PS50943"/>
    </source>
</evidence>
<dbReference type="EMBL" id="VUMI01000032">
    <property type="protein sequence ID" value="MSS90113.1"/>
    <property type="molecule type" value="Genomic_DNA"/>
</dbReference>
<dbReference type="CDD" id="cd00093">
    <property type="entry name" value="HTH_XRE"/>
    <property type="match status" value="1"/>
</dbReference>
<dbReference type="Pfam" id="PF01381">
    <property type="entry name" value="HTH_3"/>
    <property type="match status" value="1"/>
</dbReference>
<dbReference type="InterPro" id="IPR001387">
    <property type="entry name" value="Cro/C1-type_HTH"/>
</dbReference>
<dbReference type="SUPFAM" id="SSF47413">
    <property type="entry name" value="lambda repressor-like DNA-binding domains"/>
    <property type="match status" value="1"/>
</dbReference>
<protein>
    <submittedName>
        <fullName evidence="3">Helix-turn-helix transcriptional regulator</fullName>
    </submittedName>
</protein>
<sequence>MKAFLRNFMIDYAATGARIKRLRLKNHLTQEQLSEMIGLSPKHISNIETSNAHPSIETLVALSNVLHTSMDFLLMNDIKQNQEELFLKELQDLLSDCTPDEKTELLEITRSIKSILRKNRSKK</sequence>
<accession>A0A6N7WHB5</accession>
<keyword evidence="1" id="KW-0238">DNA-binding</keyword>
<organism evidence="3 4">
    <name type="scientific">Eisenbergiella porci</name>
    <dbReference type="NCBI Taxonomy" id="2652274"/>
    <lineage>
        <taxon>Bacteria</taxon>
        <taxon>Bacillati</taxon>
        <taxon>Bacillota</taxon>
        <taxon>Clostridia</taxon>
        <taxon>Lachnospirales</taxon>
        <taxon>Lachnospiraceae</taxon>
        <taxon>Eisenbergiella</taxon>
    </lineage>
</organism>
<comment type="caution">
    <text evidence="3">The sequence shown here is derived from an EMBL/GenBank/DDBJ whole genome shotgun (WGS) entry which is preliminary data.</text>
</comment>
<evidence type="ECO:0000256" key="1">
    <source>
        <dbReference type="ARBA" id="ARBA00023125"/>
    </source>
</evidence>
<dbReference type="PANTHER" id="PTHR46558">
    <property type="entry name" value="TRACRIPTIONAL REGULATORY PROTEIN-RELATED-RELATED"/>
    <property type="match status" value="1"/>
</dbReference>
<dbReference type="SMART" id="SM00530">
    <property type="entry name" value="HTH_XRE"/>
    <property type="match status" value="1"/>
</dbReference>
<dbReference type="InterPro" id="IPR010982">
    <property type="entry name" value="Lambda_DNA-bd_dom_sf"/>
</dbReference>
<proteinExistence type="predicted"/>
<evidence type="ECO:0000313" key="3">
    <source>
        <dbReference type="EMBL" id="MSS90113.1"/>
    </source>
</evidence>
<dbReference type="Proteomes" id="UP000436047">
    <property type="component" value="Unassembled WGS sequence"/>
</dbReference>
<dbReference type="PANTHER" id="PTHR46558:SF11">
    <property type="entry name" value="HTH-TYPE TRANSCRIPTIONAL REGULATOR XRE"/>
    <property type="match status" value="1"/>
</dbReference>
<dbReference type="GO" id="GO:0003677">
    <property type="term" value="F:DNA binding"/>
    <property type="evidence" value="ECO:0007669"/>
    <property type="project" value="UniProtKB-KW"/>
</dbReference>
<keyword evidence="4" id="KW-1185">Reference proteome</keyword>
<feature type="domain" description="HTH cro/C1-type" evidence="2">
    <location>
        <begin position="19"/>
        <end position="73"/>
    </location>
</feature>
<dbReference type="Gene3D" id="1.10.260.40">
    <property type="entry name" value="lambda repressor-like DNA-binding domains"/>
    <property type="match status" value="1"/>
</dbReference>
<reference evidence="3 4" key="1">
    <citation type="submission" date="2019-08" db="EMBL/GenBank/DDBJ databases">
        <title>In-depth cultivation of the pig gut microbiome towards novel bacterial diversity and tailored functional studies.</title>
        <authorList>
            <person name="Wylensek D."/>
            <person name="Hitch T.C.A."/>
            <person name="Clavel T."/>
        </authorList>
    </citation>
    <scope>NUCLEOTIDE SEQUENCE [LARGE SCALE GENOMIC DNA]</scope>
    <source>
        <strain evidence="3 4">WCA-389-WT-23B</strain>
    </source>
</reference>
<evidence type="ECO:0000313" key="4">
    <source>
        <dbReference type="Proteomes" id="UP000436047"/>
    </source>
</evidence>
<gene>
    <name evidence="3" type="ORF">FYJ45_18065</name>
</gene>
<dbReference type="AlphaFoldDB" id="A0A6N7WHB5"/>
<dbReference type="PROSITE" id="PS50943">
    <property type="entry name" value="HTH_CROC1"/>
    <property type="match status" value="1"/>
</dbReference>